<dbReference type="EMBL" id="WTVQ01000024">
    <property type="protein sequence ID" value="NMG75993.1"/>
    <property type="molecule type" value="Genomic_DNA"/>
</dbReference>
<gene>
    <name evidence="3" type="ORF">GPA25_14585</name>
</gene>
<organism evidence="3 4">
    <name type="scientific">Aromatoleum diolicum</name>
    <dbReference type="NCBI Taxonomy" id="75796"/>
    <lineage>
        <taxon>Bacteria</taxon>
        <taxon>Pseudomonadati</taxon>
        <taxon>Pseudomonadota</taxon>
        <taxon>Betaproteobacteria</taxon>
        <taxon>Rhodocyclales</taxon>
        <taxon>Rhodocyclaceae</taxon>
        <taxon>Aromatoleum</taxon>
    </lineage>
</organism>
<protein>
    <submittedName>
        <fullName evidence="3">Glycosyltransferase</fullName>
    </submittedName>
</protein>
<evidence type="ECO:0000259" key="2">
    <source>
        <dbReference type="Pfam" id="PF13439"/>
    </source>
</evidence>
<proteinExistence type="predicted"/>
<dbReference type="Proteomes" id="UP000648984">
    <property type="component" value="Unassembled WGS sequence"/>
</dbReference>
<dbReference type="InterPro" id="IPR028098">
    <property type="entry name" value="Glyco_trans_4-like_N"/>
</dbReference>
<feature type="domain" description="Glycosyl transferase family 1" evidence="1">
    <location>
        <begin position="210"/>
        <end position="368"/>
    </location>
</feature>
<evidence type="ECO:0000313" key="4">
    <source>
        <dbReference type="Proteomes" id="UP000648984"/>
    </source>
</evidence>
<evidence type="ECO:0000313" key="3">
    <source>
        <dbReference type="EMBL" id="NMG75993.1"/>
    </source>
</evidence>
<comment type="caution">
    <text evidence="3">The sequence shown here is derived from an EMBL/GenBank/DDBJ whole genome shotgun (WGS) entry which is preliminary data.</text>
</comment>
<name>A0ABX1QCG7_9RHOO</name>
<dbReference type="InterPro" id="IPR001296">
    <property type="entry name" value="Glyco_trans_1"/>
</dbReference>
<dbReference type="Gene3D" id="3.40.50.2000">
    <property type="entry name" value="Glycogen Phosphorylase B"/>
    <property type="match status" value="2"/>
</dbReference>
<dbReference type="PANTHER" id="PTHR12526">
    <property type="entry name" value="GLYCOSYLTRANSFERASE"/>
    <property type="match status" value="1"/>
</dbReference>
<dbReference type="Pfam" id="PF00534">
    <property type="entry name" value="Glycos_transf_1"/>
    <property type="match status" value="1"/>
</dbReference>
<reference evidence="3 4" key="1">
    <citation type="submission" date="2019-12" db="EMBL/GenBank/DDBJ databases">
        <title>Comparative genomics gives insights into the taxonomy of the Azoarcus-Aromatoleum group and reveals separate origins of nif in the plant-associated Azoarcus and non-plant-associated Aromatoleum sub-groups.</title>
        <authorList>
            <person name="Lafos M."/>
            <person name="Maluk M."/>
            <person name="Batista M."/>
            <person name="Junghare M."/>
            <person name="Carmona M."/>
            <person name="Faoro H."/>
            <person name="Cruz L.M."/>
            <person name="Battistoni F."/>
            <person name="De Souza E."/>
            <person name="Pedrosa F."/>
            <person name="Chen W.-M."/>
            <person name="Poole P.S."/>
            <person name="Dixon R.A."/>
            <person name="James E.K."/>
        </authorList>
    </citation>
    <scope>NUCLEOTIDE SEQUENCE [LARGE SCALE GENOMIC DNA]</scope>
    <source>
        <strain evidence="3 4">22Lin</strain>
    </source>
</reference>
<feature type="domain" description="Glycosyltransferase subfamily 4-like N-terminal" evidence="2">
    <location>
        <begin position="94"/>
        <end position="201"/>
    </location>
</feature>
<keyword evidence="4" id="KW-1185">Reference proteome</keyword>
<dbReference type="Pfam" id="PF13439">
    <property type="entry name" value="Glyco_transf_4"/>
    <property type="match status" value="1"/>
</dbReference>
<accession>A0ABX1QCG7</accession>
<sequence length="417" mass="45448">MGGGRPKIVVFSTLFPNAAQPGAGLFIRERMFRVGQTLPMTVVAPVPWFPCQSLIRLWRPHFRPTVPFREKQSGIDVIHPKFLSVPGVCKRLDGLFLALGSFRVMRSLKRSGRMDVIDAHFGYPDGYAATLLGRWFRTPVAITLRGTEPRHSRTPALKSRLARALGDATRVFAVSESLRSLAVQMGLAPTKVRVIGNGVDTLRFYPLPRAQARAALGLPDQVPVLVSVGGLTERKGFHRVIELLPALAREFPGLVFLIVGGASAEGDWRTTLEQQVKALGLEHVVRFLGVLAPDELKVPLSAADVFVLATRNEGWANVFLEAMACGLPVVTTDVGGNREVVCRPELGVVVPFGDPPALQQAIEDALKRTWDRGLLRAYACDNEWSKRVAELTGEFAALVQVEPPGTRDVELEGSSGG</sequence>
<evidence type="ECO:0000259" key="1">
    <source>
        <dbReference type="Pfam" id="PF00534"/>
    </source>
</evidence>
<dbReference type="SUPFAM" id="SSF53756">
    <property type="entry name" value="UDP-Glycosyltransferase/glycogen phosphorylase"/>
    <property type="match status" value="1"/>
</dbReference>